<dbReference type="RefSeq" id="WP_183590227.1">
    <property type="nucleotide sequence ID" value="NZ_JACHCA010000035.1"/>
</dbReference>
<evidence type="ECO:0000313" key="3">
    <source>
        <dbReference type="EMBL" id="MBB6131845.1"/>
    </source>
</evidence>
<comment type="caution">
    <text evidence="3">The sequence shown here is derived from an EMBL/GenBank/DDBJ whole genome shotgun (WGS) entry which is preliminary data.</text>
</comment>
<sequence>MKTILLYSILAISTCSTAFAQKDTQAKAILNQVSQKYKSYDAIKTDFSFTLDNPQAGVKETQSGTLISKAKSGKYRVTLYASAGAKDVDKEIINDGKTQWTYLKKDKEVQVGDAPKGTDGISNPSQIFTIYEHGYKYLYTGEQKIGGKAYQVIDLTPENEKQNIFKVRLLIDKAKKQIYSAQLFDKNGNRYNYTVRSFTPNAQVADATFAWDAKAHPGVELVDLR</sequence>
<dbReference type="Proteomes" id="UP000548326">
    <property type="component" value="Unassembled WGS sequence"/>
</dbReference>
<dbReference type="PANTHER" id="PTHR35869:SF1">
    <property type="entry name" value="OUTER-MEMBRANE LIPOPROTEIN CARRIER PROTEIN"/>
    <property type="match status" value="1"/>
</dbReference>
<dbReference type="Gene3D" id="2.50.20.10">
    <property type="entry name" value="Lipoprotein localisation LolA/LolB/LppX"/>
    <property type="match status" value="1"/>
</dbReference>
<dbReference type="InterPro" id="IPR029046">
    <property type="entry name" value="LolA/LolB/LppX"/>
</dbReference>
<dbReference type="PANTHER" id="PTHR35869">
    <property type="entry name" value="OUTER-MEMBRANE LIPOPROTEIN CARRIER PROTEIN"/>
    <property type="match status" value="1"/>
</dbReference>
<dbReference type="EMBL" id="JACHCA010000035">
    <property type="protein sequence ID" value="MBB6131845.1"/>
    <property type="molecule type" value="Genomic_DNA"/>
</dbReference>
<dbReference type="InterPro" id="IPR004564">
    <property type="entry name" value="OM_lipoprot_carrier_LolA-like"/>
</dbReference>
<evidence type="ECO:0000256" key="1">
    <source>
        <dbReference type="ARBA" id="ARBA00022729"/>
    </source>
</evidence>
<accession>A0A841JUB1</accession>
<evidence type="ECO:0000313" key="4">
    <source>
        <dbReference type="Proteomes" id="UP000548326"/>
    </source>
</evidence>
<dbReference type="Pfam" id="PF03548">
    <property type="entry name" value="LolA"/>
    <property type="match status" value="1"/>
</dbReference>
<keyword evidence="3" id="KW-0449">Lipoprotein</keyword>
<dbReference type="CDD" id="cd16325">
    <property type="entry name" value="LolA"/>
    <property type="match status" value="1"/>
</dbReference>
<dbReference type="AlphaFoldDB" id="A0A841JUB1"/>
<dbReference type="SUPFAM" id="SSF89392">
    <property type="entry name" value="Prokaryotic lipoproteins and lipoprotein localization factors"/>
    <property type="match status" value="1"/>
</dbReference>
<proteinExistence type="predicted"/>
<reference evidence="3 4" key="1">
    <citation type="submission" date="2020-08" db="EMBL/GenBank/DDBJ databases">
        <title>Genomic Encyclopedia of Type Strains, Phase IV (KMG-V): Genome sequencing to study the core and pangenomes of soil and plant-associated prokaryotes.</title>
        <authorList>
            <person name="Whitman W."/>
        </authorList>
    </citation>
    <scope>NUCLEOTIDE SEQUENCE [LARGE SCALE GENOMIC DNA]</scope>
    <source>
        <strain evidence="3 4">MP601</strain>
    </source>
</reference>
<feature type="chain" id="PRO_5032791502" evidence="2">
    <location>
        <begin position="21"/>
        <end position="225"/>
    </location>
</feature>
<evidence type="ECO:0000256" key="2">
    <source>
        <dbReference type="SAM" id="SignalP"/>
    </source>
</evidence>
<name>A0A841JUB1_9SPHI</name>
<organism evidence="3 4">
    <name type="scientific">Mucilaginibacter lappiensis</name>
    <dbReference type="NCBI Taxonomy" id="354630"/>
    <lineage>
        <taxon>Bacteria</taxon>
        <taxon>Pseudomonadati</taxon>
        <taxon>Bacteroidota</taxon>
        <taxon>Sphingobacteriia</taxon>
        <taxon>Sphingobacteriales</taxon>
        <taxon>Sphingobacteriaceae</taxon>
        <taxon>Mucilaginibacter</taxon>
    </lineage>
</organism>
<gene>
    <name evidence="3" type="ORF">HDF22_005999</name>
</gene>
<protein>
    <submittedName>
        <fullName evidence="3">Outer membrane lipoprotein-sorting protein</fullName>
    </submittedName>
</protein>
<feature type="signal peptide" evidence="2">
    <location>
        <begin position="1"/>
        <end position="20"/>
    </location>
</feature>
<keyword evidence="1 2" id="KW-0732">Signal</keyword>